<dbReference type="PANTHER" id="PTHR33710">
    <property type="entry name" value="BNAC02G09200D PROTEIN"/>
    <property type="match status" value="1"/>
</dbReference>
<dbReference type="GO" id="GO:0003824">
    <property type="term" value="F:catalytic activity"/>
    <property type="evidence" value="ECO:0007669"/>
    <property type="project" value="InterPro"/>
</dbReference>
<dbReference type="PANTHER" id="PTHR33710:SF77">
    <property type="entry name" value="DNASE I-LIKE SUPERFAMILY PROTEIN"/>
    <property type="match status" value="1"/>
</dbReference>
<dbReference type="Pfam" id="PF03372">
    <property type="entry name" value="Exo_endo_phos"/>
    <property type="match status" value="1"/>
</dbReference>
<dbReference type="Pfam" id="PF00078">
    <property type="entry name" value="RVT_1"/>
    <property type="match status" value="1"/>
</dbReference>
<dbReference type="EMBL" id="CM031839">
    <property type="protein sequence ID" value="KAG6676484.1"/>
    <property type="molecule type" value="Genomic_DNA"/>
</dbReference>
<comment type="caution">
    <text evidence="2">The sequence shown here is derived from an EMBL/GenBank/DDBJ whole genome shotgun (WGS) entry which is preliminary data.</text>
</comment>
<organism evidence="2 3">
    <name type="scientific">Carya illinoinensis</name>
    <name type="common">Pecan</name>
    <dbReference type="NCBI Taxonomy" id="32201"/>
    <lineage>
        <taxon>Eukaryota</taxon>
        <taxon>Viridiplantae</taxon>
        <taxon>Streptophyta</taxon>
        <taxon>Embryophyta</taxon>
        <taxon>Tracheophyta</taxon>
        <taxon>Spermatophyta</taxon>
        <taxon>Magnoliopsida</taxon>
        <taxon>eudicotyledons</taxon>
        <taxon>Gunneridae</taxon>
        <taxon>Pentapetalae</taxon>
        <taxon>rosids</taxon>
        <taxon>fabids</taxon>
        <taxon>Fagales</taxon>
        <taxon>Juglandaceae</taxon>
        <taxon>Carya</taxon>
    </lineage>
</organism>
<protein>
    <recommendedName>
        <fullName evidence="1">Reverse transcriptase domain-containing protein</fullName>
    </recommendedName>
</protein>
<accession>A0A922D881</accession>
<reference evidence="2" key="1">
    <citation type="submission" date="2021-01" db="EMBL/GenBank/DDBJ databases">
        <authorList>
            <person name="Lovell J.T."/>
            <person name="Bentley N."/>
            <person name="Bhattarai G."/>
            <person name="Jenkins J.W."/>
            <person name="Sreedasyam A."/>
            <person name="Alarcon Y."/>
            <person name="Bock C."/>
            <person name="Boston L."/>
            <person name="Carlson J."/>
            <person name="Cervantes K."/>
            <person name="Clermont K."/>
            <person name="Krom N."/>
            <person name="Kubenka K."/>
            <person name="Mamidi S."/>
            <person name="Mattison C."/>
            <person name="Monteros M."/>
            <person name="Pisani C."/>
            <person name="Plott C."/>
            <person name="Rajasekar S."/>
            <person name="Rhein H.S."/>
            <person name="Rohla C."/>
            <person name="Song M."/>
            <person name="Hilaire R.S."/>
            <person name="Shu S."/>
            <person name="Wells L."/>
            <person name="Wang X."/>
            <person name="Webber J."/>
            <person name="Heerema R.J."/>
            <person name="Klein P."/>
            <person name="Conner P."/>
            <person name="Grauke L."/>
            <person name="Grimwood J."/>
            <person name="Schmutz J."/>
            <person name="Randall J.J."/>
        </authorList>
    </citation>
    <scope>NUCLEOTIDE SEQUENCE</scope>
    <source>
        <tissue evidence="2">Leaf</tissue>
    </source>
</reference>
<dbReference type="Proteomes" id="UP000811246">
    <property type="component" value="Chromosome 15"/>
</dbReference>
<feature type="domain" description="Reverse transcriptase" evidence="1">
    <location>
        <begin position="380"/>
        <end position="633"/>
    </location>
</feature>
<dbReference type="InterPro" id="IPR000477">
    <property type="entry name" value="RT_dom"/>
</dbReference>
<name>A0A922D881_CARIL</name>
<evidence type="ECO:0000259" key="1">
    <source>
        <dbReference type="PROSITE" id="PS50878"/>
    </source>
</evidence>
<evidence type="ECO:0000313" key="2">
    <source>
        <dbReference type="EMBL" id="KAG6676484.1"/>
    </source>
</evidence>
<proteinExistence type="predicted"/>
<dbReference type="AlphaFoldDB" id="A0A922D881"/>
<dbReference type="PROSITE" id="PS50878">
    <property type="entry name" value="RT_POL"/>
    <property type="match status" value="1"/>
</dbReference>
<gene>
    <name evidence="2" type="ORF">I3842_15G153700</name>
</gene>
<dbReference type="InterPro" id="IPR005135">
    <property type="entry name" value="Endo/exonuclease/phosphatase"/>
</dbReference>
<dbReference type="CDD" id="cd01650">
    <property type="entry name" value="RT_nLTR_like"/>
    <property type="match status" value="1"/>
</dbReference>
<sequence length="783" mass="89523">MAVITNWQRLVSSPANTNEHPDSVGSSGGIALLWKVDWIVNVISYTRWHISALVKGGVNEPTWQFTGFYGHPETAKRKTSWQLLEMLKPPSSMAWICVGDFNEILHQEEKQGAGSRPYKQIEEFRKVVEICDLRDIHHQGHHFTWSNNRRGKDFTKERIDRALANKEWHELFSSATCTALAAIQSDHSPLSITLKNSVKVNRQEARCFRYEVAWDLKEDCKKVVEYSWKGTSLGLEGAKIVRQRLSDCQRSLSQWNQIEKMMKQKDINQAVRRIRHLQETGTGNHITEMQGLQRDVELSMATEEMKWRQRAKQHWMRASHRRKTNSINNLEDPHGRVLTKQEDIGGAFTGYFSSLFTTSSPSNYEACLNALDTKLSTEMENWLLSPFTREEIHTSVFLLPKTLGVVGEEVCQYALQVLNHVSLIPKFKNPKRISDLRPISLCNVLLKTILPNLISLNQNNVLVAYEALHSMSTRMKGKKGCMALKLDMSKAYDRIEWGFVEAVMSKMGCPTSISYSILVNGKPQQSFLPSRGLRQGDPLSPYIFIMSEHNKVITPVHVGRGPITVNHLFFADDSLLFCQANPKEERASGQVLNRDKSSVFFSKNTKKDTKVQIQQLVGVRSTGSFEKYLGLPVCVGRKKTKHLSGGGKEVLLKAVLQAIPTYTMGIFQLPESITGRLNQLLRKYWWGYSEDTSKIQIFKQKYFRQSELLEAKLGSRPSLAWRGIYAGLEVLREGMIWRWVPFLPTHKVLTPRDHDCWCELVSDLINPSLRAWKESLLEELFSP</sequence>
<evidence type="ECO:0000313" key="3">
    <source>
        <dbReference type="Proteomes" id="UP000811246"/>
    </source>
</evidence>